<proteinExistence type="predicted"/>
<dbReference type="AlphaFoldDB" id="A0A0H2VGD9"/>
<dbReference type="HOGENOM" id="CLU_3358647_0_0_9"/>
<evidence type="ECO:0000313" key="1">
    <source>
        <dbReference type="EMBL" id="AAO04695.1"/>
    </source>
</evidence>
<dbReference type="KEGG" id="sep:SE_1098"/>
<gene>
    <name evidence="1" type="ordered locus">SE_1098</name>
</gene>
<reference evidence="1 2" key="1">
    <citation type="journal article" date="2003" name="Mol. Microbiol.">
        <title>Genome-based analysis of virulence genes in a non-biofilm-forming Staphylococcus epidermidis strain (ATCC 12228).</title>
        <authorList>
            <person name="Zhang Y.Q."/>
            <person name="Ren S.X."/>
            <person name="Li H.L."/>
            <person name="Wang Y.X."/>
            <person name="Fu G."/>
            <person name="Yang J."/>
            <person name="Qin Z.Q."/>
            <person name="Miao Y.G."/>
            <person name="Wang W.Y."/>
            <person name="Chen R.S."/>
            <person name="Shen Y."/>
            <person name="Chen Z."/>
            <person name="Yuan Z.H."/>
            <person name="Zhao G.P."/>
            <person name="Qu D."/>
            <person name="Danchin A."/>
            <person name="Wen Y.M."/>
        </authorList>
    </citation>
    <scope>NUCLEOTIDE SEQUENCE [LARGE SCALE GENOMIC DNA]</scope>
    <source>
        <strain evidence="2">ATCC 12228 / FDA PCI 1200</strain>
    </source>
</reference>
<dbReference type="Proteomes" id="UP000001411">
    <property type="component" value="Chromosome"/>
</dbReference>
<dbReference type="EMBL" id="AE015929">
    <property type="protein sequence ID" value="AAO04695.1"/>
    <property type="molecule type" value="Genomic_DNA"/>
</dbReference>
<sequence>MMKRLHGYHSIISYIVKVHLPIIIQNRSKTEFTPNS</sequence>
<dbReference type="OrthoDB" id="9553802at2"/>
<name>A0A0H2VGD9_STAES</name>
<evidence type="ECO:0000313" key="2">
    <source>
        <dbReference type="Proteomes" id="UP000001411"/>
    </source>
</evidence>
<protein>
    <submittedName>
        <fullName evidence="1">Uncharacterized protein</fullName>
    </submittedName>
</protein>
<organism evidence="1 2">
    <name type="scientific">Staphylococcus epidermidis (strain ATCC 12228 / FDA PCI 1200)</name>
    <dbReference type="NCBI Taxonomy" id="176280"/>
    <lineage>
        <taxon>Bacteria</taxon>
        <taxon>Bacillati</taxon>
        <taxon>Bacillota</taxon>
        <taxon>Bacilli</taxon>
        <taxon>Bacillales</taxon>
        <taxon>Staphylococcaceae</taxon>
        <taxon>Staphylococcus</taxon>
    </lineage>
</organism>
<accession>A0A0H2VGD9</accession>